<dbReference type="SUPFAM" id="SSF56112">
    <property type="entry name" value="Protein kinase-like (PK-like)"/>
    <property type="match status" value="1"/>
</dbReference>
<keyword evidence="3" id="KW-0418">Kinase</keyword>
<comment type="caution">
    <text evidence="6">The sequence shown here is derived from an EMBL/GenBank/DDBJ whole genome shotgun (WGS) entry which is preliminary data.</text>
</comment>
<dbReference type="AlphaFoldDB" id="A0A9N8VLC8"/>
<dbReference type="PANTHER" id="PTHR44329">
    <property type="entry name" value="SERINE/THREONINE-PROTEIN KINASE TNNI3K-RELATED"/>
    <property type="match status" value="1"/>
</dbReference>
<dbReference type="GO" id="GO:0004674">
    <property type="term" value="F:protein serine/threonine kinase activity"/>
    <property type="evidence" value="ECO:0007669"/>
    <property type="project" value="TreeGrafter"/>
</dbReference>
<dbReference type="PANTHER" id="PTHR44329:SF288">
    <property type="entry name" value="MITOGEN-ACTIVATED PROTEIN KINASE KINASE KINASE 20"/>
    <property type="match status" value="1"/>
</dbReference>
<proteinExistence type="predicted"/>
<keyword evidence="2" id="KW-0547">Nucleotide-binding</keyword>
<evidence type="ECO:0000313" key="6">
    <source>
        <dbReference type="EMBL" id="CAG8452390.1"/>
    </source>
</evidence>
<dbReference type="InterPro" id="IPR051681">
    <property type="entry name" value="Ser/Thr_Kinases-Pseudokinases"/>
</dbReference>
<dbReference type="Pfam" id="PF07714">
    <property type="entry name" value="PK_Tyr_Ser-Thr"/>
    <property type="match status" value="1"/>
</dbReference>
<protein>
    <submittedName>
        <fullName evidence="6">18284_t:CDS:1</fullName>
    </submittedName>
</protein>
<sequence>MNTPIFSRAQKQSSEVLSQLPASDPLPTSLASIPQANTCIRCKSRYENQYNHWCDACEIPIIQQNFQDWSSEDEHLDRFIRETQLNCFKPLHNSIGELGGLQPPLRLIPYTEYSDVSLIGEGGFSRVYRATWNQNILYGTLKWWVGEMEKQNFDKIYKIIYEEASDSVKQHGVGMGKNFGESGSKKGFMNKVSTRLGHMRGNSKSGDLAIWCDRVVVRVMDEVAQKRLTVPDKQYTGTIPQHVALKKLINSQSISCSELVRELQTYYRCMNLGRIPQLYGISREPETKDIVIVTQYAPGGNLRHHIKENYENMNWRRKVAIIFDVAKSLKTIHSYGFVHRNLHSGNVLIDVDPHDPTTTPQERQERCSKMSSTFRHETLISDLGISTPAMEFSNPYQKKRYGILPYMAPEVLQGGEYSRPSDVYGFAIVMWELSSGELPYQSIPHDKKLAEEICDGKRPEITRDTPKFYANLMERCWDSSAAKRPGIDEIVKTIGNWRKPLVTDSGLFDKAEEIRRLILEENVVGRKNVHEGAVYLSKPLSFGKI</sequence>
<dbReference type="Gene3D" id="1.10.510.10">
    <property type="entry name" value="Transferase(Phosphotransferase) domain 1"/>
    <property type="match status" value="1"/>
</dbReference>
<keyword evidence="1" id="KW-0808">Transferase</keyword>
<organism evidence="6 7">
    <name type="scientific">Acaulospora morrowiae</name>
    <dbReference type="NCBI Taxonomy" id="94023"/>
    <lineage>
        <taxon>Eukaryota</taxon>
        <taxon>Fungi</taxon>
        <taxon>Fungi incertae sedis</taxon>
        <taxon>Mucoromycota</taxon>
        <taxon>Glomeromycotina</taxon>
        <taxon>Glomeromycetes</taxon>
        <taxon>Diversisporales</taxon>
        <taxon>Acaulosporaceae</taxon>
        <taxon>Acaulospora</taxon>
    </lineage>
</organism>
<reference evidence="6" key="1">
    <citation type="submission" date="2021-06" db="EMBL/GenBank/DDBJ databases">
        <authorList>
            <person name="Kallberg Y."/>
            <person name="Tangrot J."/>
            <person name="Rosling A."/>
        </authorList>
    </citation>
    <scope>NUCLEOTIDE SEQUENCE</scope>
    <source>
        <strain evidence="6">CL551</strain>
    </source>
</reference>
<keyword evidence="4" id="KW-0067">ATP-binding</keyword>
<dbReference type="OrthoDB" id="2426709at2759"/>
<dbReference type="InterPro" id="IPR001245">
    <property type="entry name" value="Ser-Thr/Tyr_kinase_cat_dom"/>
</dbReference>
<name>A0A9N8VLC8_9GLOM</name>
<dbReference type="PROSITE" id="PS50011">
    <property type="entry name" value="PROTEIN_KINASE_DOM"/>
    <property type="match status" value="1"/>
</dbReference>
<dbReference type="Proteomes" id="UP000789342">
    <property type="component" value="Unassembled WGS sequence"/>
</dbReference>
<evidence type="ECO:0000313" key="7">
    <source>
        <dbReference type="Proteomes" id="UP000789342"/>
    </source>
</evidence>
<dbReference type="InterPro" id="IPR000719">
    <property type="entry name" value="Prot_kinase_dom"/>
</dbReference>
<evidence type="ECO:0000256" key="2">
    <source>
        <dbReference type="ARBA" id="ARBA00022741"/>
    </source>
</evidence>
<evidence type="ECO:0000259" key="5">
    <source>
        <dbReference type="PROSITE" id="PS50011"/>
    </source>
</evidence>
<feature type="domain" description="Protein kinase" evidence="5">
    <location>
        <begin position="113"/>
        <end position="502"/>
    </location>
</feature>
<evidence type="ECO:0000256" key="1">
    <source>
        <dbReference type="ARBA" id="ARBA00022679"/>
    </source>
</evidence>
<dbReference type="EMBL" id="CAJVPV010000341">
    <property type="protein sequence ID" value="CAG8452390.1"/>
    <property type="molecule type" value="Genomic_DNA"/>
</dbReference>
<dbReference type="GO" id="GO:0005524">
    <property type="term" value="F:ATP binding"/>
    <property type="evidence" value="ECO:0007669"/>
    <property type="project" value="UniProtKB-KW"/>
</dbReference>
<gene>
    <name evidence="6" type="ORF">AMORRO_LOCUS964</name>
</gene>
<evidence type="ECO:0000256" key="3">
    <source>
        <dbReference type="ARBA" id="ARBA00022777"/>
    </source>
</evidence>
<keyword evidence="7" id="KW-1185">Reference proteome</keyword>
<dbReference type="InterPro" id="IPR011009">
    <property type="entry name" value="Kinase-like_dom_sf"/>
</dbReference>
<accession>A0A9N8VLC8</accession>
<evidence type="ECO:0000256" key="4">
    <source>
        <dbReference type="ARBA" id="ARBA00022840"/>
    </source>
</evidence>